<keyword evidence="2" id="KW-1133">Transmembrane helix</keyword>
<protein>
    <submittedName>
        <fullName evidence="4">Uncharacterized protein</fullName>
    </submittedName>
</protein>
<feature type="compositionally biased region" description="Basic and acidic residues" evidence="1">
    <location>
        <begin position="106"/>
        <end position="135"/>
    </location>
</feature>
<feature type="compositionally biased region" description="Basic residues" evidence="1">
    <location>
        <begin position="203"/>
        <end position="217"/>
    </location>
</feature>
<name>A0A914PSF2_9BILA</name>
<feature type="compositionally biased region" description="Polar residues" evidence="1">
    <location>
        <begin position="157"/>
        <end position="166"/>
    </location>
</feature>
<keyword evidence="2" id="KW-0472">Membrane</keyword>
<keyword evidence="2" id="KW-0812">Transmembrane</keyword>
<evidence type="ECO:0000313" key="4">
    <source>
        <dbReference type="WBParaSite" id="PDA_v2.g21599.t1"/>
    </source>
</evidence>
<proteinExistence type="predicted"/>
<evidence type="ECO:0000256" key="2">
    <source>
        <dbReference type="SAM" id="Phobius"/>
    </source>
</evidence>
<keyword evidence="3" id="KW-1185">Reference proteome</keyword>
<sequence length="217" mass="23851">MDQVSSDYLTSTIFVIFILAHIVTVVIFSCSRKKEIKKLLPSEINTGSVSCRAPKNDNEPIMTPPKENDKITSTEKEKEKATTPISSAKPGGGGSELPTETTQNTKESKLQSEKVEKKMPSKKENETPAKLKELLSPRPRPTSISSNLKADQERSNVRPSSNSKISGLTAETKAIRSGGGGRKTESTQSELSKTQSLSEKSRKSSKSKRSKRERKEK</sequence>
<evidence type="ECO:0000313" key="3">
    <source>
        <dbReference type="Proteomes" id="UP000887578"/>
    </source>
</evidence>
<organism evidence="3 4">
    <name type="scientific">Panagrolaimus davidi</name>
    <dbReference type="NCBI Taxonomy" id="227884"/>
    <lineage>
        <taxon>Eukaryota</taxon>
        <taxon>Metazoa</taxon>
        <taxon>Ecdysozoa</taxon>
        <taxon>Nematoda</taxon>
        <taxon>Chromadorea</taxon>
        <taxon>Rhabditida</taxon>
        <taxon>Tylenchina</taxon>
        <taxon>Panagrolaimomorpha</taxon>
        <taxon>Panagrolaimoidea</taxon>
        <taxon>Panagrolaimidae</taxon>
        <taxon>Panagrolaimus</taxon>
    </lineage>
</organism>
<dbReference type="Proteomes" id="UP000887578">
    <property type="component" value="Unplaced"/>
</dbReference>
<feature type="compositionally biased region" description="Basic and acidic residues" evidence="1">
    <location>
        <begin position="66"/>
        <end position="81"/>
    </location>
</feature>
<dbReference type="WBParaSite" id="PDA_v2.g21599.t1">
    <property type="protein sequence ID" value="PDA_v2.g21599.t1"/>
    <property type="gene ID" value="PDA_v2.g21599"/>
</dbReference>
<feature type="compositionally biased region" description="Polar residues" evidence="1">
    <location>
        <begin position="186"/>
        <end position="197"/>
    </location>
</feature>
<feature type="region of interest" description="Disordered" evidence="1">
    <location>
        <begin position="46"/>
        <end position="217"/>
    </location>
</feature>
<evidence type="ECO:0000256" key="1">
    <source>
        <dbReference type="SAM" id="MobiDB-lite"/>
    </source>
</evidence>
<accession>A0A914PSF2</accession>
<reference evidence="4" key="1">
    <citation type="submission" date="2022-11" db="UniProtKB">
        <authorList>
            <consortium name="WormBaseParasite"/>
        </authorList>
    </citation>
    <scope>IDENTIFICATION</scope>
</reference>
<dbReference type="AlphaFoldDB" id="A0A914PSF2"/>
<feature type="transmembrane region" description="Helical" evidence="2">
    <location>
        <begin position="12"/>
        <end position="30"/>
    </location>
</feature>